<dbReference type="Pfam" id="PF01243">
    <property type="entry name" value="PNPOx_N"/>
    <property type="match status" value="1"/>
</dbReference>
<comment type="pathway">
    <text evidence="5">Cofactor metabolism; pyridoxal 5'-phosphate salvage; pyridoxal 5'-phosphate from pyridoxine 5'-phosphate: step 1/1.</text>
</comment>
<comment type="cofactor">
    <cofactor evidence="5">
        <name>FMN</name>
        <dbReference type="ChEBI" id="CHEBI:58210"/>
    </cofactor>
    <text evidence="5">Binds 1 FMN per subunit.</text>
</comment>
<comment type="subunit">
    <text evidence="5">Homodimer.</text>
</comment>
<dbReference type="PANTHER" id="PTHR10851:SF0">
    <property type="entry name" value="PYRIDOXINE-5'-PHOSPHATE OXIDASE"/>
    <property type="match status" value="1"/>
</dbReference>
<dbReference type="Proteomes" id="UP001262889">
    <property type="component" value="Unassembled WGS sequence"/>
</dbReference>
<comment type="similarity">
    <text evidence="1 5">Belongs to the pyridoxamine 5'-phosphate oxidase family.</text>
</comment>
<evidence type="ECO:0000259" key="7">
    <source>
        <dbReference type="Pfam" id="PF10590"/>
    </source>
</evidence>
<feature type="binding site" evidence="5">
    <location>
        <position position="129"/>
    </location>
    <ligand>
        <name>substrate</name>
    </ligand>
</feature>
<name>A0ABU3CDJ6_9FLAO</name>
<comment type="caution">
    <text evidence="5">Lacks conserved residue(s) required for the propagation of feature annotation.</text>
</comment>
<feature type="binding site" evidence="5">
    <location>
        <begin position="78"/>
        <end position="79"/>
    </location>
    <ligand>
        <name>FMN</name>
        <dbReference type="ChEBI" id="CHEBI:58210"/>
    </ligand>
</feature>
<dbReference type="InterPro" id="IPR011576">
    <property type="entry name" value="Pyridox_Oxase_N"/>
</dbReference>
<gene>
    <name evidence="5 8" type="primary">pdxH</name>
    <name evidence="8" type="ORF">RM553_16200</name>
</gene>
<comment type="caution">
    <text evidence="8">The sequence shown here is derived from an EMBL/GenBank/DDBJ whole genome shotgun (WGS) entry which is preliminary data.</text>
</comment>
<comment type="catalytic activity">
    <reaction evidence="5">
        <text>pyridoxine 5'-phosphate + O2 = pyridoxal 5'-phosphate + H2O2</text>
        <dbReference type="Rhea" id="RHEA:15149"/>
        <dbReference type="ChEBI" id="CHEBI:15379"/>
        <dbReference type="ChEBI" id="CHEBI:16240"/>
        <dbReference type="ChEBI" id="CHEBI:58589"/>
        <dbReference type="ChEBI" id="CHEBI:597326"/>
        <dbReference type="EC" id="1.4.3.5"/>
    </reaction>
</comment>
<dbReference type="InterPro" id="IPR019576">
    <property type="entry name" value="Pyridoxamine_oxidase_dimer_C"/>
</dbReference>
<dbReference type="PANTHER" id="PTHR10851">
    <property type="entry name" value="PYRIDOXINE-5-PHOSPHATE OXIDASE"/>
    <property type="match status" value="1"/>
</dbReference>
<feature type="domain" description="Pyridoxamine 5'-phosphate oxidase N-terminal" evidence="6">
    <location>
        <begin position="42"/>
        <end position="160"/>
    </location>
</feature>
<dbReference type="PIRSF" id="PIRSF000190">
    <property type="entry name" value="Pyd_amn-ph_oxd"/>
    <property type="match status" value="1"/>
</dbReference>
<evidence type="ECO:0000256" key="2">
    <source>
        <dbReference type="ARBA" id="ARBA00022630"/>
    </source>
</evidence>
<feature type="domain" description="Pyridoxine 5'-phosphate oxidase dimerisation C-terminal" evidence="7">
    <location>
        <begin position="174"/>
        <end position="215"/>
    </location>
</feature>
<dbReference type="Gene3D" id="2.30.110.10">
    <property type="entry name" value="Electron Transport, Fmn-binding Protein, Chain A"/>
    <property type="match status" value="1"/>
</dbReference>
<dbReference type="InterPro" id="IPR000659">
    <property type="entry name" value="Pyridox_Oxase"/>
</dbReference>
<dbReference type="EMBL" id="JAVRHQ010000025">
    <property type="protein sequence ID" value="MDT0644381.1"/>
    <property type="molecule type" value="Genomic_DNA"/>
</dbReference>
<feature type="binding site" evidence="5">
    <location>
        <position position="68"/>
    </location>
    <ligand>
        <name>substrate</name>
    </ligand>
</feature>
<evidence type="ECO:0000256" key="5">
    <source>
        <dbReference type="HAMAP-Rule" id="MF_01629"/>
    </source>
</evidence>
<feature type="binding site" evidence="5">
    <location>
        <position position="187"/>
    </location>
    <ligand>
        <name>FMN</name>
        <dbReference type="ChEBI" id="CHEBI:58210"/>
    </ligand>
</feature>
<feature type="binding site" evidence="5">
    <location>
        <position position="107"/>
    </location>
    <ligand>
        <name>FMN</name>
        <dbReference type="ChEBI" id="CHEBI:58210"/>
    </ligand>
</feature>
<organism evidence="8 9">
    <name type="scientific">Autumnicola tepida</name>
    <dbReference type="NCBI Taxonomy" id="3075595"/>
    <lineage>
        <taxon>Bacteria</taxon>
        <taxon>Pseudomonadati</taxon>
        <taxon>Bacteroidota</taxon>
        <taxon>Flavobacteriia</taxon>
        <taxon>Flavobacteriales</taxon>
        <taxon>Flavobacteriaceae</taxon>
        <taxon>Autumnicola</taxon>
    </lineage>
</organism>
<evidence type="ECO:0000313" key="9">
    <source>
        <dbReference type="Proteomes" id="UP001262889"/>
    </source>
</evidence>
<dbReference type="InterPro" id="IPR019740">
    <property type="entry name" value="Pyridox_Oxase_CS"/>
</dbReference>
<keyword evidence="2 5" id="KW-0285">Flavoprotein</keyword>
<accession>A0ABU3CDJ6</accession>
<comment type="catalytic activity">
    <reaction evidence="5">
        <text>pyridoxamine 5'-phosphate + O2 + H2O = pyridoxal 5'-phosphate + H2O2 + NH4(+)</text>
        <dbReference type="Rhea" id="RHEA:15817"/>
        <dbReference type="ChEBI" id="CHEBI:15377"/>
        <dbReference type="ChEBI" id="CHEBI:15379"/>
        <dbReference type="ChEBI" id="CHEBI:16240"/>
        <dbReference type="ChEBI" id="CHEBI:28938"/>
        <dbReference type="ChEBI" id="CHEBI:58451"/>
        <dbReference type="ChEBI" id="CHEBI:597326"/>
        <dbReference type="EC" id="1.4.3.5"/>
    </reaction>
</comment>
<keyword evidence="3 5" id="KW-0288">FMN</keyword>
<evidence type="ECO:0000259" key="6">
    <source>
        <dbReference type="Pfam" id="PF01243"/>
    </source>
</evidence>
<feature type="binding site" evidence="5">
    <location>
        <begin position="193"/>
        <end position="195"/>
    </location>
    <ligand>
        <name>substrate</name>
    </ligand>
</feature>
<dbReference type="GO" id="GO:0004733">
    <property type="term" value="F:pyridoxamine phosphate oxidase activity"/>
    <property type="evidence" value="ECO:0007669"/>
    <property type="project" value="UniProtKB-EC"/>
</dbReference>
<dbReference type="SUPFAM" id="SSF50475">
    <property type="entry name" value="FMN-binding split barrel"/>
    <property type="match status" value="1"/>
</dbReference>
<evidence type="ECO:0000256" key="4">
    <source>
        <dbReference type="ARBA" id="ARBA00023002"/>
    </source>
</evidence>
<feature type="binding site" evidence="5">
    <location>
        <position position="197"/>
    </location>
    <ligand>
        <name>FMN</name>
        <dbReference type="ChEBI" id="CHEBI:58210"/>
    </ligand>
</feature>
<protein>
    <recommendedName>
        <fullName evidence="5">Pyridoxine/pyridoxamine 5'-phosphate oxidase</fullName>
        <ecNumber evidence="5">1.4.3.5</ecNumber>
    </recommendedName>
    <alternativeName>
        <fullName evidence="5">PNP/PMP oxidase</fullName>
        <shortName evidence="5">PNPOx</shortName>
    </alternativeName>
    <alternativeName>
        <fullName evidence="5">Pyridoxal 5'-phosphate synthase</fullName>
    </alternativeName>
</protein>
<feature type="binding site" evidence="5">
    <location>
        <begin position="63"/>
        <end position="68"/>
    </location>
    <ligand>
        <name>FMN</name>
        <dbReference type="ChEBI" id="CHEBI:58210"/>
    </ligand>
</feature>
<dbReference type="EC" id="1.4.3.5" evidence="5"/>
<proteinExistence type="inferred from homology"/>
<dbReference type="Pfam" id="PF10590">
    <property type="entry name" value="PNP_phzG_C"/>
    <property type="match status" value="1"/>
</dbReference>
<feature type="binding site" evidence="5">
    <location>
        <position position="125"/>
    </location>
    <ligand>
        <name>substrate</name>
    </ligand>
</feature>
<dbReference type="HAMAP" id="MF_01629">
    <property type="entry name" value="PdxH"/>
    <property type="match status" value="1"/>
</dbReference>
<dbReference type="NCBIfam" id="TIGR00558">
    <property type="entry name" value="pdxH"/>
    <property type="match status" value="1"/>
</dbReference>
<dbReference type="InterPro" id="IPR012349">
    <property type="entry name" value="Split_barrel_FMN-bd"/>
</dbReference>
<reference evidence="8 9" key="1">
    <citation type="submission" date="2023-09" db="EMBL/GenBank/DDBJ databases">
        <authorList>
            <person name="Rey-Velasco X."/>
        </authorList>
    </citation>
    <scope>NUCLEOTIDE SEQUENCE [LARGE SCALE GENOMIC DNA]</scope>
    <source>
        <strain evidence="8 9">F363</strain>
    </source>
</reference>
<comment type="function">
    <text evidence="5">Catalyzes the oxidation of either pyridoxine 5'-phosphate (PNP) or pyridoxamine 5'-phosphate (PMP) into pyridoxal 5'-phosphate (PLP).</text>
</comment>
<feature type="binding site" evidence="5">
    <location>
        <position position="85"/>
    </location>
    <ligand>
        <name>FMN</name>
        <dbReference type="ChEBI" id="CHEBI:58210"/>
    </ligand>
</feature>
<feature type="binding site" evidence="5">
    <location>
        <begin position="142"/>
        <end position="143"/>
    </location>
    <ligand>
        <name>FMN</name>
        <dbReference type="ChEBI" id="CHEBI:58210"/>
    </ligand>
</feature>
<keyword evidence="9" id="KW-1185">Reference proteome</keyword>
<evidence type="ECO:0000256" key="1">
    <source>
        <dbReference type="ARBA" id="ARBA00007301"/>
    </source>
</evidence>
<sequence length="215" mass="25105">MEKDLQNYRKSYEKGELLETDVPEDPLELFENWLNAAEAHPSVDEVNAMNLSTFELDGFPKNRVVLLKQFDKRGFVFFTNYESDKGKAIEKNPKVCLSFFWPAMERQIIIKGVASKISEEESAAYFHSRPRGSQLGALASNQSRSVASRKVLEDKLHEFEKEYNGQEIPKPKEWGGYLVVPYSYEFWQGRKNRLHDRMLYSRNDNNDWNLDRLAP</sequence>
<dbReference type="NCBIfam" id="NF004231">
    <property type="entry name" value="PRK05679.1"/>
    <property type="match status" value="1"/>
</dbReference>
<evidence type="ECO:0000256" key="3">
    <source>
        <dbReference type="ARBA" id="ARBA00022643"/>
    </source>
</evidence>
<dbReference type="PROSITE" id="PS01064">
    <property type="entry name" value="PYRIDOX_OXIDASE"/>
    <property type="match status" value="1"/>
</dbReference>
<keyword evidence="5" id="KW-0664">Pyridoxine biosynthesis</keyword>
<dbReference type="RefSeq" id="WP_311535997.1">
    <property type="nucleotide sequence ID" value="NZ_JAVRHQ010000025.1"/>
</dbReference>
<keyword evidence="4 5" id="KW-0560">Oxidoreductase</keyword>
<evidence type="ECO:0000313" key="8">
    <source>
        <dbReference type="EMBL" id="MDT0644381.1"/>
    </source>
</evidence>
<feature type="binding site" evidence="5">
    <location>
        <position position="133"/>
    </location>
    <ligand>
        <name>substrate</name>
    </ligand>
</feature>
<comment type="pathway">
    <text evidence="5">Cofactor metabolism; pyridoxal 5'-phosphate salvage; pyridoxal 5'-phosphate from pyridoxamine 5'-phosphate: step 1/1.</text>
</comment>